<name>A0A3A8K504_9BACT</name>
<keyword evidence="10" id="KW-1185">Reference proteome</keyword>
<feature type="binding site" evidence="8">
    <location>
        <position position="155"/>
    </location>
    <ligand>
        <name>(R)-pantoate</name>
        <dbReference type="ChEBI" id="CHEBI:15980"/>
    </ligand>
</feature>
<sequence>MAPHVLRTVPEVKAWVASLQKEGKTLALVPTMGFLHEGHVSLMKEGGRRADVVATSIFVNPTQFGPREDLARYPRDFEGDLAKCASAGVTAVFAPEPAAMYPAGYQTYVEVTEVSQGLCGERRPGHFRGVATIVTQLLALFRPAVALFGEKDYQQLQVIKTLNRDLHLGADIVGMPTIREADGLAMSSRNAYLSADERRRALALSKGMRAAQALLASGTRDTGALVEAARRELQAADLREDYVEVRDAGTLSPLAAVAPGQTARMLVAAFSGTTRLIDNMPLAG</sequence>
<comment type="subcellular location">
    <subcellularLocation>
        <location evidence="8">Cytoplasm</location>
    </subcellularLocation>
</comment>
<dbReference type="Proteomes" id="UP000268313">
    <property type="component" value="Unassembled WGS sequence"/>
</dbReference>
<feature type="active site" description="Proton donor" evidence="8">
    <location>
        <position position="39"/>
    </location>
</feature>
<keyword evidence="4 8" id="KW-0566">Pantothenate biosynthesis</keyword>
<feature type="binding site" evidence="8">
    <location>
        <position position="63"/>
    </location>
    <ligand>
        <name>beta-alanine</name>
        <dbReference type="ChEBI" id="CHEBI:57966"/>
    </ligand>
</feature>
<keyword evidence="3 8" id="KW-0436">Ligase</keyword>
<dbReference type="GO" id="GO:0004592">
    <property type="term" value="F:pantoate-beta-alanine ligase activity"/>
    <property type="evidence" value="ECO:0007669"/>
    <property type="project" value="UniProtKB-UniRule"/>
</dbReference>
<evidence type="ECO:0000256" key="1">
    <source>
        <dbReference type="ARBA" id="ARBA00004990"/>
    </source>
</evidence>
<dbReference type="NCBIfam" id="TIGR00018">
    <property type="entry name" value="panC"/>
    <property type="match status" value="1"/>
</dbReference>
<comment type="miscellaneous">
    <text evidence="8">The reaction proceeds by a bi uni uni bi ping pong mechanism.</text>
</comment>
<evidence type="ECO:0000256" key="2">
    <source>
        <dbReference type="ARBA" id="ARBA00009256"/>
    </source>
</evidence>
<keyword evidence="8" id="KW-0963">Cytoplasm</keyword>
<dbReference type="HAMAP" id="MF_00158">
    <property type="entry name" value="PanC"/>
    <property type="match status" value="1"/>
</dbReference>
<dbReference type="EMBL" id="RAWE01000199">
    <property type="protein sequence ID" value="RKG96813.1"/>
    <property type="molecule type" value="Genomic_DNA"/>
</dbReference>
<evidence type="ECO:0000313" key="9">
    <source>
        <dbReference type="EMBL" id="RKG96813.1"/>
    </source>
</evidence>
<dbReference type="Gene3D" id="3.30.1300.10">
    <property type="entry name" value="Pantoate-beta-alanine ligase, C-terminal domain"/>
    <property type="match status" value="1"/>
</dbReference>
<protein>
    <recommendedName>
        <fullName evidence="8">Pantothenate synthetase</fullName>
        <shortName evidence="8">PS</shortName>
        <ecNumber evidence="8">6.3.2.1</ecNumber>
    </recommendedName>
    <alternativeName>
        <fullName evidence="8">Pantoate--beta-alanine ligase</fullName>
    </alternativeName>
    <alternativeName>
        <fullName evidence="8">Pantoate-activating enzyme</fullName>
    </alternativeName>
</protein>
<keyword evidence="6 8" id="KW-0067">ATP-binding</keyword>
<feature type="binding site" evidence="8">
    <location>
        <position position="178"/>
    </location>
    <ligand>
        <name>ATP</name>
        <dbReference type="ChEBI" id="CHEBI:30616"/>
    </ligand>
</feature>
<comment type="caution">
    <text evidence="9">The sequence shown here is derived from an EMBL/GenBank/DDBJ whole genome shotgun (WGS) entry which is preliminary data.</text>
</comment>
<evidence type="ECO:0000313" key="10">
    <source>
        <dbReference type="Proteomes" id="UP000268313"/>
    </source>
</evidence>
<keyword evidence="5 8" id="KW-0547">Nucleotide-binding</keyword>
<evidence type="ECO:0000256" key="8">
    <source>
        <dbReference type="HAMAP-Rule" id="MF_00158"/>
    </source>
</evidence>
<comment type="pathway">
    <text evidence="1 8">Cofactor biosynthesis; (R)-pantothenate biosynthesis; (R)-pantothenate from (R)-pantoate and beta-alanine: step 1/1.</text>
</comment>
<feature type="binding site" evidence="8">
    <location>
        <begin position="32"/>
        <end position="39"/>
    </location>
    <ligand>
        <name>ATP</name>
        <dbReference type="ChEBI" id="CHEBI:30616"/>
    </ligand>
</feature>
<evidence type="ECO:0000256" key="4">
    <source>
        <dbReference type="ARBA" id="ARBA00022655"/>
    </source>
</evidence>
<dbReference type="EC" id="6.3.2.1" evidence="8"/>
<dbReference type="GO" id="GO:0005524">
    <property type="term" value="F:ATP binding"/>
    <property type="evidence" value="ECO:0007669"/>
    <property type="project" value="UniProtKB-KW"/>
</dbReference>
<evidence type="ECO:0000256" key="6">
    <source>
        <dbReference type="ARBA" id="ARBA00022840"/>
    </source>
</evidence>
<dbReference type="PANTHER" id="PTHR21299:SF1">
    <property type="entry name" value="PANTOATE--BETA-ALANINE LIGASE"/>
    <property type="match status" value="1"/>
</dbReference>
<dbReference type="InterPro" id="IPR042176">
    <property type="entry name" value="Pantoate_ligase_C"/>
</dbReference>
<dbReference type="GO" id="GO:0005829">
    <property type="term" value="C:cytosol"/>
    <property type="evidence" value="ECO:0007669"/>
    <property type="project" value="TreeGrafter"/>
</dbReference>
<dbReference type="UniPathway" id="UPA00028">
    <property type="reaction ID" value="UER00005"/>
</dbReference>
<evidence type="ECO:0000256" key="3">
    <source>
        <dbReference type="ARBA" id="ARBA00022598"/>
    </source>
</evidence>
<dbReference type="Pfam" id="PF02569">
    <property type="entry name" value="Pantoate_ligase"/>
    <property type="match status" value="1"/>
</dbReference>
<comment type="similarity">
    <text evidence="2 8">Belongs to the pantothenate synthetase family.</text>
</comment>
<accession>A0A3A8K504</accession>
<dbReference type="PANTHER" id="PTHR21299">
    <property type="entry name" value="CYTIDYLATE KINASE/PANTOATE-BETA-ALANINE LIGASE"/>
    <property type="match status" value="1"/>
</dbReference>
<dbReference type="AlphaFoldDB" id="A0A3A8K504"/>
<comment type="subunit">
    <text evidence="8">Homodimer.</text>
</comment>
<feature type="binding site" evidence="8">
    <location>
        <position position="63"/>
    </location>
    <ligand>
        <name>(R)-pantoate</name>
        <dbReference type="ChEBI" id="CHEBI:15980"/>
    </ligand>
</feature>
<feature type="binding site" evidence="8">
    <location>
        <begin position="149"/>
        <end position="152"/>
    </location>
    <ligand>
        <name>ATP</name>
        <dbReference type="ChEBI" id="CHEBI:30616"/>
    </ligand>
</feature>
<dbReference type="InterPro" id="IPR014729">
    <property type="entry name" value="Rossmann-like_a/b/a_fold"/>
</dbReference>
<dbReference type="CDD" id="cd00560">
    <property type="entry name" value="PanC"/>
    <property type="match status" value="1"/>
</dbReference>
<feature type="binding site" evidence="8">
    <location>
        <begin position="186"/>
        <end position="189"/>
    </location>
    <ligand>
        <name>ATP</name>
        <dbReference type="ChEBI" id="CHEBI:30616"/>
    </ligand>
</feature>
<gene>
    <name evidence="8" type="primary">panC</name>
    <name evidence="9" type="ORF">D7X32_34725</name>
</gene>
<dbReference type="RefSeq" id="WP_120606864.1">
    <property type="nucleotide sequence ID" value="NZ_JABFJX010000188.1"/>
</dbReference>
<dbReference type="Gene3D" id="3.40.50.620">
    <property type="entry name" value="HUPs"/>
    <property type="match status" value="1"/>
</dbReference>
<organism evidence="9 10">
    <name type="scientific">Corallococcus carmarthensis</name>
    <dbReference type="NCBI Taxonomy" id="2316728"/>
    <lineage>
        <taxon>Bacteria</taxon>
        <taxon>Pseudomonadati</taxon>
        <taxon>Myxococcota</taxon>
        <taxon>Myxococcia</taxon>
        <taxon>Myxococcales</taxon>
        <taxon>Cystobacterineae</taxon>
        <taxon>Myxococcaceae</taxon>
        <taxon>Corallococcus</taxon>
    </lineage>
</organism>
<comment type="function">
    <text evidence="8">Catalyzes the condensation of pantoate with beta-alanine in an ATP-dependent reaction via a pantoyl-adenylate intermediate.</text>
</comment>
<dbReference type="OrthoDB" id="9773087at2"/>
<reference evidence="10" key="1">
    <citation type="submission" date="2018-09" db="EMBL/GenBank/DDBJ databases">
        <authorList>
            <person name="Livingstone P.G."/>
            <person name="Whitworth D.E."/>
        </authorList>
    </citation>
    <scope>NUCLEOTIDE SEQUENCE [LARGE SCALE GENOMIC DNA]</scope>
    <source>
        <strain evidence="10">CA043D</strain>
    </source>
</reference>
<evidence type="ECO:0000256" key="7">
    <source>
        <dbReference type="ARBA" id="ARBA00048258"/>
    </source>
</evidence>
<dbReference type="InterPro" id="IPR003721">
    <property type="entry name" value="Pantoate_ligase"/>
</dbReference>
<evidence type="ECO:0000256" key="5">
    <source>
        <dbReference type="ARBA" id="ARBA00022741"/>
    </source>
</evidence>
<proteinExistence type="inferred from homology"/>
<dbReference type="SUPFAM" id="SSF52374">
    <property type="entry name" value="Nucleotidylyl transferase"/>
    <property type="match status" value="1"/>
</dbReference>
<dbReference type="GO" id="GO:0015940">
    <property type="term" value="P:pantothenate biosynthetic process"/>
    <property type="evidence" value="ECO:0007669"/>
    <property type="project" value="UniProtKB-UniRule"/>
</dbReference>
<comment type="catalytic activity">
    <reaction evidence="7 8">
        <text>(R)-pantoate + beta-alanine + ATP = (R)-pantothenate + AMP + diphosphate + H(+)</text>
        <dbReference type="Rhea" id="RHEA:10912"/>
        <dbReference type="ChEBI" id="CHEBI:15378"/>
        <dbReference type="ChEBI" id="CHEBI:15980"/>
        <dbReference type="ChEBI" id="CHEBI:29032"/>
        <dbReference type="ChEBI" id="CHEBI:30616"/>
        <dbReference type="ChEBI" id="CHEBI:33019"/>
        <dbReference type="ChEBI" id="CHEBI:57966"/>
        <dbReference type="ChEBI" id="CHEBI:456215"/>
        <dbReference type="EC" id="6.3.2.1"/>
    </reaction>
</comment>